<dbReference type="InterPro" id="IPR004111">
    <property type="entry name" value="Repressor_TetR_C"/>
</dbReference>
<dbReference type="PANTHER" id="PTHR30055">
    <property type="entry name" value="HTH-TYPE TRANSCRIPTIONAL REGULATOR RUTR"/>
    <property type="match status" value="1"/>
</dbReference>
<keyword evidence="8" id="KW-1185">Reference proteome</keyword>
<feature type="region of interest" description="Disordered" evidence="5">
    <location>
        <begin position="93"/>
        <end position="112"/>
    </location>
</feature>
<feature type="region of interest" description="Disordered" evidence="5">
    <location>
        <begin position="1"/>
        <end position="20"/>
    </location>
</feature>
<dbReference type="GO" id="GO:0003700">
    <property type="term" value="F:DNA-binding transcription factor activity"/>
    <property type="evidence" value="ECO:0007669"/>
    <property type="project" value="TreeGrafter"/>
</dbReference>
<evidence type="ECO:0000256" key="3">
    <source>
        <dbReference type="ARBA" id="ARBA00023163"/>
    </source>
</evidence>
<proteinExistence type="predicted"/>
<dbReference type="Pfam" id="PF00440">
    <property type="entry name" value="TetR_N"/>
    <property type="match status" value="1"/>
</dbReference>
<dbReference type="InterPro" id="IPR009057">
    <property type="entry name" value="Homeodomain-like_sf"/>
</dbReference>
<dbReference type="SUPFAM" id="SSF46689">
    <property type="entry name" value="Homeodomain-like"/>
    <property type="match status" value="1"/>
</dbReference>
<dbReference type="GO" id="GO:0045892">
    <property type="term" value="P:negative regulation of DNA-templated transcription"/>
    <property type="evidence" value="ECO:0007669"/>
    <property type="project" value="InterPro"/>
</dbReference>
<keyword evidence="3" id="KW-0804">Transcription</keyword>
<keyword evidence="1" id="KW-0805">Transcription regulation</keyword>
<evidence type="ECO:0000256" key="2">
    <source>
        <dbReference type="ARBA" id="ARBA00023125"/>
    </source>
</evidence>
<evidence type="ECO:0000256" key="4">
    <source>
        <dbReference type="PROSITE-ProRule" id="PRU00335"/>
    </source>
</evidence>
<dbReference type="Gene3D" id="1.10.357.10">
    <property type="entry name" value="Tetracycline Repressor, domain 2"/>
    <property type="match status" value="1"/>
</dbReference>
<dbReference type="SUPFAM" id="SSF48498">
    <property type="entry name" value="Tetracyclin repressor-like, C-terminal domain"/>
    <property type="match status" value="1"/>
</dbReference>
<evidence type="ECO:0000259" key="6">
    <source>
        <dbReference type="PROSITE" id="PS50977"/>
    </source>
</evidence>
<dbReference type="InterPro" id="IPR023772">
    <property type="entry name" value="DNA-bd_HTH_TetR-type_CS"/>
</dbReference>
<feature type="DNA-binding region" description="H-T-H motif" evidence="4">
    <location>
        <begin position="52"/>
        <end position="71"/>
    </location>
</feature>
<evidence type="ECO:0000313" key="7">
    <source>
        <dbReference type="EMBL" id="RKT56455.1"/>
    </source>
</evidence>
<dbReference type="Pfam" id="PF02909">
    <property type="entry name" value="TetR_C_1"/>
    <property type="match status" value="1"/>
</dbReference>
<accession>A0A495W6K9</accession>
<reference evidence="7 8" key="1">
    <citation type="submission" date="2018-10" db="EMBL/GenBank/DDBJ databases">
        <title>Sequencing the genomes of 1000 actinobacteria strains.</title>
        <authorList>
            <person name="Klenk H.-P."/>
        </authorList>
    </citation>
    <scope>NUCLEOTIDE SEQUENCE [LARGE SCALE GENOMIC DNA]</scope>
    <source>
        <strain evidence="7 8">DSM 43800</strain>
    </source>
</reference>
<dbReference type="EMBL" id="RBXO01000001">
    <property type="protein sequence ID" value="RKT56455.1"/>
    <property type="molecule type" value="Genomic_DNA"/>
</dbReference>
<dbReference type="PANTHER" id="PTHR30055:SF151">
    <property type="entry name" value="TRANSCRIPTIONAL REGULATORY PROTEIN"/>
    <property type="match status" value="1"/>
</dbReference>
<dbReference type="InterPro" id="IPR001647">
    <property type="entry name" value="HTH_TetR"/>
</dbReference>
<dbReference type="GO" id="GO:0000976">
    <property type="term" value="F:transcription cis-regulatory region binding"/>
    <property type="evidence" value="ECO:0007669"/>
    <property type="project" value="TreeGrafter"/>
</dbReference>
<gene>
    <name evidence="7" type="ORF">C8E97_5154</name>
</gene>
<organism evidence="7 8">
    <name type="scientific">Saccharothrix australiensis</name>
    <dbReference type="NCBI Taxonomy" id="2072"/>
    <lineage>
        <taxon>Bacteria</taxon>
        <taxon>Bacillati</taxon>
        <taxon>Actinomycetota</taxon>
        <taxon>Actinomycetes</taxon>
        <taxon>Pseudonocardiales</taxon>
        <taxon>Pseudonocardiaceae</taxon>
        <taxon>Saccharothrix</taxon>
    </lineage>
</organism>
<evidence type="ECO:0000256" key="5">
    <source>
        <dbReference type="SAM" id="MobiDB-lite"/>
    </source>
</evidence>
<dbReference type="PROSITE" id="PS50977">
    <property type="entry name" value="HTH_TETR_2"/>
    <property type="match status" value="1"/>
</dbReference>
<protein>
    <submittedName>
        <fullName evidence="7">TetR family transcriptional regulator</fullName>
    </submittedName>
</protein>
<dbReference type="PRINTS" id="PR00455">
    <property type="entry name" value="HTHTETR"/>
</dbReference>
<dbReference type="InterPro" id="IPR036271">
    <property type="entry name" value="Tet_transcr_reg_TetR-rel_C_sf"/>
</dbReference>
<evidence type="ECO:0000256" key="1">
    <source>
        <dbReference type="ARBA" id="ARBA00023015"/>
    </source>
</evidence>
<dbReference type="PROSITE" id="PS01081">
    <property type="entry name" value="HTH_TETR_1"/>
    <property type="match status" value="1"/>
</dbReference>
<dbReference type="Proteomes" id="UP000282084">
    <property type="component" value="Unassembled WGS sequence"/>
</dbReference>
<comment type="caution">
    <text evidence="7">The sequence shown here is derived from an EMBL/GenBank/DDBJ whole genome shotgun (WGS) entry which is preliminary data.</text>
</comment>
<feature type="domain" description="HTH tetR-type" evidence="6">
    <location>
        <begin position="29"/>
        <end position="89"/>
    </location>
</feature>
<keyword evidence="2 4" id="KW-0238">DNA-binding</keyword>
<feature type="compositionally biased region" description="Gly residues" evidence="5">
    <location>
        <begin position="93"/>
        <end position="103"/>
    </location>
</feature>
<evidence type="ECO:0000313" key="8">
    <source>
        <dbReference type="Proteomes" id="UP000282084"/>
    </source>
</evidence>
<dbReference type="AlphaFoldDB" id="A0A495W6K9"/>
<name>A0A495W6K9_9PSEU</name>
<sequence>MGNGCDQGKDDQVHSVWLRPRRVPKGEPPLTLARIVEAAVALLDEEGIDRLTMRRLADRLAVAAPSLYWHVDTKDDVIDLAVDAIFGEVPVAGGGGGGGGGGGEDGRGDDWRGEDWRAGVTAVVTAWRTALLRHPWAAAVPARRRPTIGPNFLARMEVLQATLVRGGLSGTRLAAAAWALYNHVFGSAGAQTALRITDEERRVGQAKLTADRDRYPTLADNGYLYDDDWDGSFATGLEFLLDGIAGRAGRGS</sequence>
<dbReference type="InterPro" id="IPR050109">
    <property type="entry name" value="HTH-type_TetR-like_transc_reg"/>
</dbReference>